<name>A0A6J6GTZ3_9ZZZZ</name>
<dbReference type="CDD" id="cd04301">
    <property type="entry name" value="NAT_SF"/>
    <property type="match status" value="1"/>
</dbReference>
<dbReference type="PANTHER" id="PTHR43792">
    <property type="entry name" value="GNAT FAMILY, PUTATIVE (AFU_ORTHOLOGUE AFUA_3G00765)-RELATED-RELATED"/>
    <property type="match status" value="1"/>
</dbReference>
<dbReference type="InterPro" id="IPR000182">
    <property type="entry name" value="GNAT_dom"/>
</dbReference>
<accession>A0A6J6GTZ3</accession>
<organism evidence="2">
    <name type="scientific">freshwater metagenome</name>
    <dbReference type="NCBI Taxonomy" id="449393"/>
    <lineage>
        <taxon>unclassified sequences</taxon>
        <taxon>metagenomes</taxon>
        <taxon>ecological metagenomes</taxon>
    </lineage>
</organism>
<evidence type="ECO:0000313" key="2">
    <source>
        <dbReference type="EMBL" id="CAB4604721.1"/>
    </source>
</evidence>
<protein>
    <submittedName>
        <fullName evidence="2">Unannotated protein</fullName>
    </submittedName>
</protein>
<dbReference type="EMBL" id="CAEZUX010000001">
    <property type="protein sequence ID" value="CAB4604721.1"/>
    <property type="molecule type" value="Genomic_DNA"/>
</dbReference>
<reference evidence="2" key="1">
    <citation type="submission" date="2020-05" db="EMBL/GenBank/DDBJ databases">
        <authorList>
            <person name="Chiriac C."/>
            <person name="Salcher M."/>
            <person name="Ghai R."/>
            <person name="Kavagutti S V."/>
        </authorList>
    </citation>
    <scope>NUCLEOTIDE SEQUENCE</scope>
</reference>
<dbReference type="InterPro" id="IPR051531">
    <property type="entry name" value="N-acetyltransferase"/>
</dbReference>
<dbReference type="AlphaFoldDB" id="A0A6J6GTZ3"/>
<feature type="domain" description="N-acetyltransferase" evidence="1">
    <location>
        <begin position="9"/>
        <end position="181"/>
    </location>
</feature>
<gene>
    <name evidence="2" type="ORF">UFOPK1874_00007</name>
</gene>
<dbReference type="GO" id="GO:0016747">
    <property type="term" value="F:acyltransferase activity, transferring groups other than amino-acyl groups"/>
    <property type="evidence" value="ECO:0007669"/>
    <property type="project" value="InterPro"/>
</dbReference>
<dbReference type="InterPro" id="IPR016181">
    <property type="entry name" value="Acyl_CoA_acyltransferase"/>
</dbReference>
<proteinExistence type="predicted"/>
<dbReference type="Pfam" id="PF13302">
    <property type="entry name" value="Acetyltransf_3"/>
    <property type="match status" value="1"/>
</dbReference>
<dbReference type="Gene3D" id="3.40.630.30">
    <property type="match status" value="1"/>
</dbReference>
<dbReference type="SUPFAM" id="SSF55729">
    <property type="entry name" value="Acyl-CoA N-acyltransferases (Nat)"/>
    <property type="match status" value="1"/>
</dbReference>
<dbReference type="PANTHER" id="PTHR43792:SF13">
    <property type="entry name" value="ACETYLTRANSFERASE"/>
    <property type="match status" value="1"/>
</dbReference>
<dbReference type="PROSITE" id="PS51186">
    <property type="entry name" value="GNAT"/>
    <property type="match status" value="1"/>
</dbReference>
<sequence length="189" mass="21702">MELPHETQPVIHCERLDLHHLAADDLLTLSSDPENKSIYLDNGYRNPHRVLMEGPSPVRWRLPQVLADASVNKWFIRWMVERDSKVIVGSLSFHGPPDERGMLEIGLGVHEKFQRQGYAREALIGMWMWASEQPGVKVFRYTVDPNNEPSVGLVRGLGFNHVGQQIDEEDGPEDIYEMSVRDFCNRNLL</sequence>
<evidence type="ECO:0000259" key="1">
    <source>
        <dbReference type="PROSITE" id="PS51186"/>
    </source>
</evidence>